<evidence type="ECO:0000256" key="5">
    <source>
        <dbReference type="SAM" id="MobiDB-lite"/>
    </source>
</evidence>
<feature type="transmembrane region" description="Helical" evidence="6">
    <location>
        <begin position="221"/>
        <end position="242"/>
    </location>
</feature>
<evidence type="ECO:0000313" key="10">
    <source>
        <dbReference type="EMBL" id="PVH18618.1"/>
    </source>
</evidence>
<name>A0A2V1ALA4_9ASCO</name>
<feature type="transmembrane region" description="Helical" evidence="6">
    <location>
        <begin position="648"/>
        <end position="667"/>
    </location>
</feature>
<dbReference type="InterPro" id="IPR018820">
    <property type="entry name" value="BRE4-related_DUF2421"/>
</dbReference>
<dbReference type="GO" id="GO:0016020">
    <property type="term" value="C:membrane"/>
    <property type="evidence" value="ECO:0007669"/>
    <property type="project" value="UniProtKB-SubCell"/>
</dbReference>
<feature type="domain" description="Integral membrane bound transporter" evidence="9">
    <location>
        <begin position="672"/>
        <end position="808"/>
    </location>
</feature>
<comment type="subcellular location">
    <subcellularLocation>
        <location evidence="1">Membrane</location>
        <topology evidence="1">Multi-pass membrane protein</topology>
    </subcellularLocation>
</comment>
<sequence>MARSSDTVEDFQPQGIVSDEKEQPDVSQYNVYGEPKQENPLEPTVPKTNFWRKMYKFFYPDWFFDHIGLKDLKLVMQTWIQVWPTVLLCIFPRSEQWIGNACFLFQIIGFIMANGGFSVVINIAIALVCALYACIGWLFLIVSSAITSHLRGWPTQEEVVQSLIADGTCTAQNAATCYQEQVTKGRFLETRCTIIWVFASIFAFTFFGYSHRYHPLMRLPYVAGSIAIVITLVNFVQMPTFIGPTSAKLIMKPLLLAFALKIVAAVIIFPYTSSSTYLRAVAAIHDSLASTCEKNASLFKTLKPSLSSFDNHHQLASDIQGTRVKLGPIEIFLISARYEISFGRFDAGDLAEIRSRIKPMLTILAGYKYFYELLDERKNIALESFSRIKRRGSLSSQTYSSSHNKLLAAFRHTYAKVGVFENEMKINRMKERLSQRNEEDRISLHDLDVICDYMKDQYSDFLDEVPCTLKAIASWFRAANDFRAYSIFKWSKHVEAQKREHASLLQHYDALKEEVGKLDHCNELIKGLANELSGEEQRLCLVSQSSLFLFFCKEIGNHLLELCEVLLDIDETRPTPQIITMFSNTRHDKKVTVDRDLFDDNPVDAGEYKVQRVLHGRDPDMLDPENLYQAVVSWVFRSYRKLYYNTHFWFWIRSSVLLQFCCFPYYFRPSVEFYTTNRLIWLPVTCAVSITEYTAETVYGFVAKVVYSLVGCLAGMVGWYISTGSGNGNPYGYGVVTAVIYFLTAYYRQFAVHQSKVPNIMVSVTPVLVLGTSWTDTRDEFPSNIGAGWRPAVTRFVSVIVGLTVALLASCLPKPRSSKVAVRRILANILESSNEMFCLISEFALQRIDNSDIHIKRRHDKAGDQMRGMLLSLAQAKAMMGFIKYETAFTGNWPTETYSILQTLVTDLIQLYYLIYLSINQVQDTEEWLPVMLDRVGWTNSDLVAEVLALTSMSAFALRRKSPLPKVTNANMSSKHFDAVSAQWGVSNANLNERFYDVTEDESEDYDDEDGKSHLRKRQNRMVNYQKLLSHDGQLNIVCLLVIHLAYKKIDEIVVTVKALVGEKYDVSDELFKMRPYDE</sequence>
<dbReference type="Proteomes" id="UP000244309">
    <property type="component" value="Unassembled WGS sequence"/>
</dbReference>
<feature type="region of interest" description="Disordered" evidence="5">
    <location>
        <begin position="1"/>
        <end position="41"/>
    </location>
</feature>
<feature type="transmembrane region" description="Helical" evidence="6">
    <location>
        <begin position="192"/>
        <end position="209"/>
    </location>
</feature>
<feature type="transmembrane region" description="Helical" evidence="6">
    <location>
        <begin position="97"/>
        <end position="113"/>
    </location>
</feature>
<keyword evidence="3 6" id="KW-1133">Transmembrane helix</keyword>
<dbReference type="Pfam" id="PF13515">
    <property type="entry name" value="FUSC_2"/>
    <property type="match status" value="1"/>
</dbReference>
<dbReference type="InterPro" id="IPR018823">
    <property type="entry name" value="ArAE_2_N"/>
</dbReference>
<feature type="transmembrane region" description="Helical" evidence="6">
    <location>
        <begin position="254"/>
        <end position="272"/>
    </location>
</feature>
<feature type="domain" description="DUF2421" evidence="7">
    <location>
        <begin position="813"/>
        <end position="1065"/>
    </location>
</feature>
<dbReference type="STRING" id="45357.A0A2V1ALA4"/>
<dbReference type="PANTHER" id="PTHR37994:SF1">
    <property type="entry name" value="ER TRANSPORTER 6TM N-TERMINAL DOMAIN-CONTAINING PROTEIN"/>
    <property type="match status" value="1"/>
</dbReference>
<dbReference type="RefSeq" id="XP_025339558.1">
    <property type="nucleotide sequence ID" value="XM_025484627.1"/>
</dbReference>
<evidence type="ECO:0000256" key="6">
    <source>
        <dbReference type="SAM" id="Phobius"/>
    </source>
</evidence>
<reference evidence="10 11" key="1">
    <citation type="submission" date="2017-12" db="EMBL/GenBank/DDBJ databases">
        <title>Genome Sequence of a Multidrug-Resistant Candida haemulonii Isolate from a Patient with Chronic Leg Ulcers in Israel.</title>
        <authorList>
            <person name="Chow N.A."/>
            <person name="Gade L."/>
            <person name="Batra D."/>
            <person name="Rowe L.A."/>
            <person name="Ben-Ami R."/>
            <person name="Loparev V.N."/>
            <person name="Litvintseva A.P."/>
        </authorList>
    </citation>
    <scope>NUCLEOTIDE SEQUENCE [LARGE SCALE GENOMIC DNA]</scope>
    <source>
        <strain evidence="10 11">B11899</strain>
    </source>
</reference>
<dbReference type="PANTHER" id="PTHR37994">
    <property type="entry name" value="ARAE_2_N DOMAIN-CONTAINING PROTEIN-RELATED"/>
    <property type="match status" value="1"/>
</dbReference>
<evidence type="ECO:0000256" key="1">
    <source>
        <dbReference type="ARBA" id="ARBA00004141"/>
    </source>
</evidence>
<comment type="caution">
    <text evidence="10">The sequence shown here is derived from an EMBL/GenBank/DDBJ whole genome shotgun (WGS) entry which is preliminary data.</text>
</comment>
<dbReference type="OrthoDB" id="2274698at2759"/>
<dbReference type="Pfam" id="PF10337">
    <property type="entry name" value="ArAE_2_N"/>
    <property type="match status" value="1"/>
</dbReference>
<feature type="transmembrane region" description="Helical" evidence="6">
    <location>
        <begin position="730"/>
        <end position="747"/>
    </location>
</feature>
<evidence type="ECO:0000256" key="3">
    <source>
        <dbReference type="ARBA" id="ARBA00022989"/>
    </source>
</evidence>
<keyword evidence="2 6" id="KW-0812">Transmembrane</keyword>
<keyword evidence="11" id="KW-1185">Reference proteome</keyword>
<accession>A0A2V1ALA4</accession>
<feature type="transmembrane region" description="Helical" evidence="6">
    <location>
        <begin position="701"/>
        <end position="721"/>
    </location>
</feature>
<keyword evidence="4 6" id="KW-0472">Membrane</keyword>
<feature type="transmembrane region" description="Helical" evidence="6">
    <location>
        <begin position="792"/>
        <end position="813"/>
    </location>
</feature>
<evidence type="ECO:0000259" key="8">
    <source>
        <dbReference type="Pfam" id="PF10337"/>
    </source>
</evidence>
<dbReference type="VEuPathDB" id="FungiDB:CXQ85_000900"/>
<dbReference type="AlphaFoldDB" id="A0A2V1ALA4"/>
<organism evidence="10 11">
    <name type="scientific">Candidozyma haemuli</name>
    <dbReference type="NCBI Taxonomy" id="45357"/>
    <lineage>
        <taxon>Eukaryota</taxon>
        <taxon>Fungi</taxon>
        <taxon>Dikarya</taxon>
        <taxon>Ascomycota</taxon>
        <taxon>Saccharomycotina</taxon>
        <taxon>Pichiomycetes</taxon>
        <taxon>Metschnikowiaceae</taxon>
        <taxon>Candidozyma</taxon>
    </lineage>
</organism>
<dbReference type="Pfam" id="PF10334">
    <property type="entry name" value="BRE4"/>
    <property type="match status" value="1"/>
</dbReference>
<evidence type="ECO:0000256" key="2">
    <source>
        <dbReference type="ARBA" id="ARBA00022692"/>
    </source>
</evidence>
<evidence type="ECO:0000313" key="11">
    <source>
        <dbReference type="Proteomes" id="UP000244309"/>
    </source>
</evidence>
<evidence type="ECO:0000256" key="4">
    <source>
        <dbReference type="ARBA" id="ARBA00023136"/>
    </source>
</evidence>
<gene>
    <name evidence="10" type="ORF">CXQ85_000900</name>
</gene>
<evidence type="ECO:0000259" key="9">
    <source>
        <dbReference type="Pfam" id="PF13515"/>
    </source>
</evidence>
<proteinExistence type="predicted"/>
<protein>
    <recommendedName>
        <fullName evidence="12">ER transporter 6TM N-terminal domain-containing protein</fullName>
    </recommendedName>
</protein>
<feature type="transmembrane region" description="Helical" evidence="6">
    <location>
        <begin position="119"/>
        <end position="142"/>
    </location>
</feature>
<dbReference type="EMBL" id="PKFO01000001">
    <property type="protein sequence ID" value="PVH18618.1"/>
    <property type="molecule type" value="Genomic_DNA"/>
</dbReference>
<evidence type="ECO:0008006" key="12">
    <source>
        <dbReference type="Google" id="ProtNLM"/>
    </source>
</evidence>
<dbReference type="InterPro" id="IPR049453">
    <property type="entry name" value="Memb_transporter_dom"/>
</dbReference>
<evidence type="ECO:0000259" key="7">
    <source>
        <dbReference type="Pfam" id="PF10334"/>
    </source>
</evidence>
<feature type="domain" description="Putative ER transporter 6TM N-terminal" evidence="8">
    <location>
        <begin position="57"/>
        <end position="519"/>
    </location>
</feature>
<dbReference type="GeneID" id="37006231"/>